<dbReference type="GO" id="GO:0008081">
    <property type="term" value="F:phosphoric diester hydrolase activity"/>
    <property type="evidence" value="ECO:0007669"/>
    <property type="project" value="InterPro"/>
</dbReference>
<dbReference type="EMBL" id="QUMU01000005">
    <property type="protein sequence ID" value="REG32178.1"/>
    <property type="molecule type" value="Genomic_DNA"/>
</dbReference>
<dbReference type="Pfam" id="PF16670">
    <property type="entry name" value="PI-PLC-C1"/>
    <property type="match status" value="1"/>
</dbReference>
<gene>
    <name evidence="3" type="ORF">AA314_08135</name>
    <name evidence="4" type="ORF">ATI61_105506</name>
</gene>
<reference evidence="4 6" key="2">
    <citation type="submission" date="2018-08" db="EMBL/GenBank/DDBJ databases">
        <title>Genomic Encyclopedia of Archaeal and Bacterial Type Strains, Phase II (KMG-II): from individual species to whole genera.</title>
        <authorList>
            <person name="Goeker M."/>
        </authorList>
    </citation>
    <scope>NUCLEOTIDE SEQUENCE [LARGE SCALE GENOMIC DNA]</scope>
    <source>
        <strain evidence="4 6">DSM 2261</strain>
    </source>
</reference>
<dbReference type="SMART" id="SM00458">
    <property type="entry name" value="RICIN"/>
    <property type="match status" value="1"/>
</dbReference>
<name>A0AAC8QFK9_9BACT</name>
<feature type="chain" id="PRO_5041923359" evidence="1">
    <location>
        <begin position="29"/>
        <end position="491"/>
    </location>
</feature>
<evidence type="ECO:0000313" key="6">
    <source>
        <dbReference type="Proteomes" id="UP000256345"/>
    </source>
</evidence>
<keyword evidence="1" id="KW-0732">Signal</keyword>
<dbReference type="Proteomes" id="UP000256345">
    <property type="component" value="Unassembled WGS sequence"/>
</dbReference>
<dbReference type="Pfam" id="PF00652">
    <property type="entry name" value="Ricin_B_lectin"/>
    <property type="match status" value="1"/>
</dbReference>
<dbReference type="AlphaFoldDB" id="A0AAC8QFK9"/>
<dbReference type="InterPro" id="IPR035992">
    <property type="entry name" value="Ricin_B-like_lectins"/>
</dbReference>
<sequence>MNDFHSNRMLAPLFLLLAAVTSSGPALALSPPYRAQSINRDFHRFHDAYYVVQHNTYEHGASLTGWLDAGLRSVELDVIDVGDWELDANGPYVSHDDNVGDRNCSGNPDRLGHCLRDIVSWLDANPSSEPILVFIDMKTSTNIVADWNAEEVYFLDQKVREILGWRMYTGDELYRFATGSDYWPGARSLRQAVSEQGWPLMRDLTGRIIVAYTGGVIGYANQTQSDGINHIMSQPGRRLPHGFFCPDVETDTYELVPGGTVDGMSWSSSQQAVCSNLKARDHYQLTANTSATHHQLIHLWGNHVYNNDQYVYNYIAVAHGITAIGRDANATSTFNGALPLVGVRRSLPGYFELRPSHASYKCMDVSGSGTSNGTKIQLWDCNGSGAQHFVYTAEGQLRPRHVNTSCTDISGGDAGSNTTVHLWGCDGGNSEKWVMDPNGFVRSYDNGQAYCLAVYNSGTANGTRFVTSPCSYSSNKLFTLQPVPDWVQTQF</sequence>
<dbReference type="PROSITE" id="PS50231">
    <property type="entry name" value="RICIN_B_LECTIN"/>
    <property type="match status" value="1"/>
</dbReference>
<keyword evidence="6" id="KW-1185">Reference proteome</keyword>
<dbReference type="InterPro" id="IPR000772">
    <property type="entry name" value="Ricin_B_lectin"/>
</dbReference>
<organism evidence="3 5">
    <name type="scientific">Archangium gephyra</name>
    <dbReference type="NCBI Taxonomy" id="48"/>
    <lineage>
        <taxon>Bacteria</taxon>
        <taxon>Pseudomonadati</taxon>
        <taxon>Myxococcota</taxon>
        <taxon>Myxococcia</taxon>
        <taxon>Myxococcales</taxon>
        <taxon>Cystobacterineae</taxon>
        <taxon>Archangiaceae</taxon>
        <taxon>Archangium</taxon>
    </lineage>
</organism>
<dbReference type="SUPFAM" id="SSF50370">
    <property type="entry name" value="Ricin B-like lectins"/>
    <property type="match status" value="1"/>
</dbReference>
<protein>
    <submittedName>
        <fullName evidence="4">Calcium-dependent phosphoinositide phospholipase C</fullName>
    </submittedName>
    <submittedName>
        <fullName evidence="3">Secreted glycosyl hydrolase</fullName>
    </submittedName>
</protein>
<evidence type="ECO:0000313" key="3">
    <source>
        <dbReference type="EMBL" id="AKJ06509.1"/>
    </source>
</evidence>
<dbReference type="SUPFAM" id="SSF51695">
    <property type="entry name" value="PLC-like phosphodiesterases"/>
    <property type="match status" value="1"/>
</dbReference>
<proteinExistence type="predicted"/>
<dbReference type="RefSeq" id="WP_169800801.1">
    <property type="nucleotide sequence ID" value="NZ_CP011509.1"/>
</dbReference>
<feature type="domain" description="Ricin B lectin" evidence="2">
    <location>
        <begin position="350"/>
        <end position="481"/>
    </location>
</feature>
<dbReference type="InterPro" id="IPR032075">
    <property type="entry name" value="PI-PLC-C1"/>
</dbReference>
<dbReference type="GO" id="GO:0006629">
    <property type="term" value="P:lipid metabolic process"/>
    <property type="evidence" value="ECO:0007669"/>
    <property type="project" value="InterPro"/>
</dbReference>
<reference evidence="3 5" key="1">
    <citation type="submission" date="2015-05" db="EMBL/GenBank/DDBJ databases">
        <title>Genome assembly of Archangium gephyra DSM 2261.</title>
        <authorList>
            <person name="Sharma G."/>
            <person name="Subramanian S."/>
        </authorList>
    </citation>
    <scope>NUCLEOTIDE SEQUENCE [LARGE SCALE GENOMIC DNA]</scope>
    <source>
        <strain evidence="3 5">DSM 2261</strain>
    </source>
</reference>
<keyword evidence="3" id="KW-0378">Hydrolase</keyword>
<accession>A0AAC8QFK9</accession>
<dbReference type="Gene3D" id="2.80.10.50">
    <property type="match status" value="1"/>
</dbReference>
<evidence type="ECO:0000259" key="2">
    <source>
        <dbReference type="SMART" id="SM00458"/>
    </source>
</evidence>
<evidence type="ECO:0000256" key="1">
    <source>
        <dbReference type="SAM" id="SignalP"/>
    </source>
</evidence>
<dbReference type="EMBL" id="CP011509">
    <property type="protein sequence ID" value="AKJ06509.1"/>
    <property type="molecule type" value="Genomic_DNA"/>
</dbReference>
<dbReference type="Proteomes" id="UP000035579">
    <property type="component" value="Chromosome"/>
</dbReference>
<dbReference type="Gene3D" id="3.20.20.190">
    <property type="entry name" value="Phosphatidylinositol (PI) phosphodiesterase"/>
    <property type="match status" value="1"/>
</dbReference>
<dbReference type="InterPro" id="IPR017946">
    <property type="entry name" value="PLC-like_Pdiesterase_TIM-brl"/>
</dbReference>
<evidence type="ECO:0000313" key="5">
    <source>
        <dbReference type="Proteomes" id="UP000035579"/>
    </source>
</evidence>
<evidence type="ECO:0000313" key="4">
    <source>
        <dbReference type="EMBL" id="REG32178.1"/>
    </source>
</evidence>
<dbReference type="KEGG" id="age:AA314_08135"/>
<feature type="signal peptide" evidence="1">
    <location>
        <begin position="1"/>
        <end position="28"/>
    </location>
</feature>